<feature type="transmembrane region" description="Helical" evidence="6">
    <location>
        <begin position="306"/>
        <end position="327"/>
    </location>
</feature>
<feature type="transmembrane region" description="Helical" evidence="6">
    <location>
        <begin position="333"/>
        <end position="357"/>
    </location>
</feature>
<dbReference type="EMBL" id="BIXY01000068">
    <property type="protein sequence ID" value="GCF10353.1"/>
    <property type="molecule type" value="Genomic_DNA"/>
</dbReference>
<dbReference type="Gene3D" id="1.20.1250.20">
    <property type="entry name" value="MFS general substrate transporter like domains"/>
    <property type="match status" value="1"/>
</dbReference>
<proteinExistence type="predicted"/>
<evidence type="ECO:0000256" key="5">
    <source>
        <dbReference type="ARBA" id="ARBA00023136"/>
    </source>
</evidence>
<accession>A0A5A5TH09</accession>
<dbReference type="InterPro" id="IPR020846">
    <property type="entry name" value="MFS_dom"/>
</dbReference>
<dbReference type="PANTHER" id="PTHR23513:SF11">
    <property type="entry name" value="STAPHYLOFERRIN A TRANSPORTER"/>
    <property type="match status" value="1"/>
</dbReference>
<dbReference type="Pfam" id="PF07690">
    <property type="entry name" value="MFS_1"/>
    <property type="match status" value="1"/>
</dbReference>
<feature type="transmembrane region" description="Helical" evidence="6">
    <location>
        <begin position="187"/>
        <end position="205"/>
    </location>
</feature>
<evidence type="ECO:0000313" key="9">
    <source>
        <dbReference type="Proteomes" id="UP000322530"/>
    </source>
</evidence>
<sequence length="425" mass="45057">MNATWSKWGNFARALQSRTFALLWLGQVFSAIGDGAYNTVLAWQVLITTGSGTAMGIVIIAANLPMLLLTLIGGVVADRFPRRTIILVTDLIRALALMLIVFLGTVHWLLFWHLVVLSLILGAAKGFFYPAYQSLPPDFVSKDALPSANALVSLSRQTSDLIGPLVGAACVALVGTLAGFALDGVTFIISSACVLLTFVLSQDALTGSRRLSPSQNTGFLKHFAHEIVEGIQYVVQVKWLGISILVASLANIAFEGSIVVALPKLIHDVYHSSVWILGSVTVTGSVGVACATVLSGYIQHLRRRGILAYGAVVICGIALACFGLPFSLRIGSIVVIVCNGIVGACLGFFTVIWLTLLQELVPEDKLGRINSIDLLGSLGLASLGYGIAGIVVDRVGPAQVFLVSGLLVFLLAASALIFRSIRNLQ</sequence>
<name>A0A5A5TH09_9CHLR</name>
<dbReference type="InterPro" id="IPR011701">
    <property type="entry name" value="MFS"/>
</dbReference>
<feature type="transmembrane region" description="Helical" evidence="6">
    <location>
        <begin position="239"/>
        <end position="262"/>
    </location>
</feature>
<comment type="subcellular location">
    <subcellularLocation>
        <location evidence="1">Cell membrane</location>
        <topology evidence="1">Multi-pass membrane protein</topology>
    </subcellularLocation>
</comment>
<evidence type="ECO:0000256" key="4">
    <source>
        <dbReference type="ARBA" id="ARBA00022989"/>
    </source>
</evidence>
<keyword evidence="5 6" id="KW-0472">Membrane</keyword>
<reference evidence="8 9" key="1">
    <citation type="submission" date="2019-01" db="EMBL/GenBank/DDBJ databases">
        <title>Draft genome sequence of Dictyobacter sp. Uno17.</title>
        <authorList>
            <person name="Wang C.M."/>
            <person name="Zheng Y."/>
            <person name="Sakai Y."/>
            <person name="Abe K."/>
            <person name="Yokota A."/>
            <person name="Yabe S."/>
        </authorList>
    </citation>
    <scope>NUCLEOTIDE SEQUENCE [LARGE SCALE GENOMIC DNA]</scope>
    <source>
        <strain evidence="8 9">Uno17</strain>
    </source>
</reference>
<dbReference type="PANTHER" id="PTHR23513">
    <property type="entry name" value="INTEGRAL MEMBRANE EFFLUX PROTEIN-RELATED"/>
    <property type="match status" value="1"/>
</dbReference>
<keyword evidence="2" id="KW-1003">Cell membrane</keyword>
<comment type="caution">
    <text evidence="8">The sequence shown here is derived from an EMBL/GenBank/DDBJ whole genome shotgun (WGS) entry which is preliminary data.</text>
</comment>
<dbReference type="AlphaFoldDB" id="A0A5A5TH09"/>
<keyword evidence="9" id="KW-1185">Reference proteome</keyword>
<evidence type="ECO:0000313" key="8">
    <source>
        <dbReference type="EMBL" id="GCF10353.1"/>
    </source>
</evidence>
<feature type="transmembrane region" description="Helical" evidence="6">
    <location>
        <begin position="274"/>
        <end position="294"/>
    </location>
</feature>
<feature type="transmembrane region" description="Helical" evidence="6">
    <location>
        <begin position="369"/>
        <end position="392"/>
    </location>
</feature>
<dbReference type="SUPFAM" id="SSF103473">
    <property type="entry name" value="MFS general substrate transporter"/>
    <property type="match status" value="1"/>
</dbReference>
<evidence type="ECO:0000256" key="6">
    <source>
        <dbReference type="SAM" id="Phobius"/>
    </source>
</evidence>
<dbReference type="RefSeq" id="WP_172632263.1">
    <property type="nucleotide sequence ID" value="NZ_BIXY01000068.1"/>
</dbReference>
<dbReference type="CDD" id="cd06173">
    <property type="entry name" value="MFS_MefA_like"/>
    <property type="match status" value="1"/>
</dbReference>
<organism evidence="8 9">
    <name type="scientific">Dictyobacter arantiisoli</name>
    <dbReference type="NCBI Taxonomy" id="2014874"/>
    <lineage>
        <taxon>Bacteria</taxon>
        <taxon>Bacillati</taxon>
        <taxon>Chloroflexota</taxon>
        <taxon>Ktedonobacteria</taxon>
        <taxon>Ktedonobacterales</taxon>
        <taxon>Dictyobacteraceae</taxon>
        <taxon>Dictyobacter</taxon>
    </lineage>
</organism>
<evidence type="ECO:0000256" key="1">
    <source>
        <dbReference type="ARBA" id="ARBA00004651"/>
    </source>
</evidence>
<dbReference type="GO" id="GO:0022857">
    <property type="term" value="F:transmembrane transporter activity"/>
    <property type="evidence" value="ECO:0007669"/>
    <property type="project" value="InterPro"/>
</dbReference>
<dbReference type="InterPro" id="IPR036259">
    <property type="entry name" value="MFS_trans_sf"/>
</dbReference>
<evidence type="ECO:0000256" key="2">
    <source>
        <dbReference type="ARBA" id="ARBA00022475"/>
    </source>
</evidence>
<evidence type="ECO:0000259" key="7">
    <source>
        <dbReference type="PROSITE" id="PS50850"/>
    </source>
</evidence>
<dbReference type="GO" id="GO:0005886">
    <property type="term" value="C:plasma membrane"/>
    <property type="evidence" value="ECO:0007669"/>
    <property type="project" value="UniProtKB-SubCell"/>
</dbReference>
<feature type="transmembrane region" description="Helical" evidence="6">
    <location>
        <begin position="398"/>
        <end position="418"/>
    </location>
</feature>
<keyword evidence="4 6" id="KW-1133">Transmembrane helix</keyword>
<keyword evidence="3 6" id="KW-0812">Transmembrane</keyword>
<gene>
    <name evidence="8" type="ORF">KDI_39170</name>
</gene>
<protein>
    <submittedName>
        <fullName evidence="8">MFS transporter</fullName>
    </submittedName>
</protein>
<evidence type="ECO:0000256" key="3">
    <source>
        <dbReference type="ARBA" id="ARBA00022692"/>
    </source>
</evidence>
<feature type="transmembrane region" description="Helical" evidence="6">
    <location>
        <begin position="54"/>
        <end position="77"/>
    </location>
</feature>
<dbReference type="PROSITE" id="PS50850">
    <property type="entry name" value="MFS"/>
    <property type="match status" value="1"/>
</dbReference>
<feature type="domain" description="Major facilitator superfamily (MFS) profile" evidence="7">
    <location>
        <begin position="19"/>
        <end position="423"/>
    </location>
</feature>
<dbReference type="Proteomes" id="UP000322530">
    <property type="component" value="Unassembled WGS sequence"/>
</dbReference>